<dbReference type="AlphaFoldDB" id="A0A0B2D5E3"/>
<proteinExistence type="predicted"/>
<feature type="short sequence motif" description="Histidine triad motif" evidence="2 3">
    <location>
        <begin position="97"/>
        <end position="101"/>
    </location>
</feature>
<dbReference type="PRINTS" id="PR00332">
    <property type="entry name" value="HISTRIAD"/>
</dbReference>
<evidence type="ECO:0000313" key="8">
    <source>
        <dbReference type="Proteomes" id="UP000186079"/>
    </source>
</evidence>
<name>A0A0B2D5E3_9PSED</name>
<dbReference type="SUPFAM" id="SSF54197">
    <property type="entry name" value="HIT-like"/>
    <property type="match status" value="1"/>
</dbReference>
<organism evidence="5 7">
    <name type="scientific">Pseudomonas flexibilis</name>
    <dbReference type="NCBI Taxonomy" id="706570"/>
    <lineage>
        <taxon>Bacteria</taxon>
        <taxon>Pseudomonadati</taxon>
        <taxon>Pseudomonadota</taxon>
        <taxon>Gammaproteobacteria</taxon>
        <taxon>Pseudomonadales</taxon>
        <taxon>Pseudomonadaceae</taxon>
        <taxon>Pseudomonas</taxon>
    </lineage>
</organism>
<keyword evidence="7" id="KW-1185">Reference proteome</keyword>
<evidence type="ECO:0000313" key="7">
    <source>
        <dbReference type="Proteomes" id="UP000030980"/>
    </source>
</evidence>
<evidence type="ECO:0000313" key="6">
    <source>
        <dbReference type="EMBL" id="SIR06597.1"/>
    </source>
</evidence>
<dbReference type="InterPro" id="IPR011146">
    <property type="entry name" value="HIT-like"/>
</dbReference>
<dbReference type="InterPro" id="IPR001310">
    <property type="entry name" value="Histidine_triad_HIT"/>
</dbReference>
<dbReference type="PANTHER" id="PTHR23089">
    <property type="entry name" value="HISTIDINE TRIAD HIT PROTEIN"/>
    <property type="match status" value="1"/>
</dbReference>
<gene>
    <name evidence="5" type="ORF">PT85_16795</name>
    <name evidence="6" type="ORF">SAMN05421672_1149</name>
</gene>
<dbReference type="OrthoDB" id="9784774at2"/>
<evidence type="ECO:0000256" key="2">
    <source>
        <dbReference type="PIRSR" id="PIRSR601310-3"/>
    </source>
</evidence>
<dbReference type="Pfam" id="PF01230">
    <property type="entry name" value="HIT"/>
    <property type="match status" value="1"/>
</dbReference>
<reference evidence="6 8" key="2">
    <citation type="submission" date="2017-01" db="EMBL/GenBank/DDBJ databases">
        <authorList>
            <person name="Mah S.A."/>
            <person name="Swanson W.J."/>
            <person name="Moy G.W."/>
            <person name="Vacquier V.D."/>
        </authorList>
    </citation>
    <scope>NUCLEOTIDE SEQUENCE [LARGE SCALE GENOMIC DNA]</scope>
    <source>
        <strain evidence="6 8">ATCC 29606</strain>
    </source>
</reference>
<accession>A0A0B3BRC4</accession>
<feature type="domain" description="HIT" evidence="4">
    <location>
        <begin position="4"/>
        <end position="113"/>
    </location>
</feature>
<evidence type="ECO:0000256" key="1">
    <source>
        <dbReference type="PIRSR" id="PIRSR601310-1"/>
    </source>
</evidence>
<evidence type="ECO:0000259" key="4">
    <source>
        <dbReference type="PROSITE" id="PS51084"/>
    </source>
</evidence>
<dbReference type="Proteomes" id="UP000030980">
    <property type="component" value="Unassembled WGS sequence"/>
</dbReference>
<feature type="active site" description="Tele-AMP-histidine intermediate" evidence="1">
    <location>
        <position position="99"/>
    </location>
</feature>
<dbReference type="RefSeq" id="WP_039562635.1">
    <property type="nucleotide sequence ID" value="NZ_FMUP01000010.1"/>
</dbReference>
<dbReference type="InterPro" id="IPR036265">
    <property type="entry name" value="HIT-like_sf"/>
</dbReference>
<evidence type="ECO:0000256" key="3">
    <source>
        <dbReference type="PROSITE-ProRule" id="PRU00464"/>
    </source>
</evidence>
<sequence length="113" mass="12583">MECLFCKIAAGEIPAQRLYEDDLAIAFQDVNPQAPVHFLVIPRKHIATLHDLDEQADKSLAGHLLLVAQRLARQLGCDKGFRVVINSDALAGQTVFHLHLHVLGQRPLYWPPG</sequence>
<dbReference type="GO" id="GO:0003824">
    <property type="term" value="F:catalytic activity"/>
    <property type="evidence" value="ECO:0007669"/>
    <property type="project" value="InterPro"/>
</dbReference>
<dbReference type="PATRIC" id="fig|706570.3.peg.3179"/>
<accession>A0A0B2D5E3</accession>
<evidence type="ECO:0000313" key="5">
    <source>
        <dbReference type="EMBL" id="KHO63606.1"/>
    </source>
</evidence>
<reference evidence="5 7" key="1">
    <citation type="submission" date="2014-11" db="EMBL/GenBank/DDBJ databases">
        <title>Genome sequence of Pseudomonas tuomuerensis JCM 14085.</title>
        <authorList>
            <person name="Shin S.-K."/>
            <person name="Yi H."/>
        </authorList>
    </citation>
    <scope>NUCLEOTIDE SEQUENCE [LARGE SCALE GENOMIC DNA]</scope>
    <source>
        <strain evidence="5 7">JCM 14085</strain>
    </source>
</reference>
<protein>
    <submittedName>
        <fullName evidence="6">Histidine triad (HIT) family protein</fullName>
    </submittedName>
    <submittedName>
        <fullName evidence="5">Zinc-binding protein</fullName>
    </submittedName>
</protein>
<dbReference type="InterPro" id="IPR019808">
    <property type="entry name" value="Histidine_triad_CS"/>
</dbReference>
<dbReference type="CDD" id="cd01276">
    <property type="entry name" value="PKCI_related"/>
    <property type="match status" value="1"/>
</dbReference>
<dbReference type="PROSITE" id="PS00892">
    <property type="entry name" value="HIT_1"/>
    <property type="match status" value="1"/>
</dbReference>
<dbReference type="Gene3D" id="3.30.428.10">
    <property type="entry name" value="HIT-like"/>
    <property type="match status" value="1"/>
</dbReference>
<dbReference type="PROSITE" id="PS51084">
    <property type="entry name" value="HIT_2"/>
    <property type="match status" value="1"/>
</dbReference>
<dbReference type="STRING" id="706570.PT85_16795"/>
<dbReference type="EMBL" id="FTMC01000014">
    <property type="protein sequence ID" value="SIR06597.1"/>
    <property type="molecule type" value="Genomic_DNA"/>
</dbReference>
<dbReference type="EMBL" id="JTAK01000009">
    <property type="protein sequence ID" value="KHO63606.1"/>
    <property type="molecule type" value="Genomic_DNA"/>
</dbReference>
<dbReference type="Proteomes" id="UP000186079">
    <property type="component" value="Unassembled WGS sequence"/>
</dbReference>